<feature type="transmembrane region" description="Helical" evidence="6">
    <location>
        <begin position="231"/>
        <end position="249"/>
    </location>
</feature>
<keyword evidence="6" id="KW-1003">Cell membrane</keyword>
<evidence type="ECO:0000256" key="5">
    <source>
        <dbReference type="ARBA" id="ARBA00023136"/>
    </source>
</evidence>
<dbReference type="AlphaFoldDB" id="A0A3N5CBV6"/>
<evidence type="ECO:0000256" key="4">
    <source>
        <dbReference type="ARBA" id="ARBA00022989"/>
    </source>
</evidence>
<dbReference type="InterPro" id="IPR051598">
    <property type="entry name" value="TSUP/Inactive_protease-like"/>
</dbReference>
<protein>
    <recommendedName>
        <fullName evidence="6">Probable membrane transporter protein</fullName>
    </recommendedName>
</protein>
<keyword evidence="5 6" id="KW-0472">Membrane</keyword>
<evidence type="ECO:0000256" key="2">
    <source>
        <dbReference type="ARBA" id="ARBA00009142"/>
    </source>
</evidence>
<proteinExistence type="inferred from homology"/>
<comment type="caution">
    <text evidence="7">The sequence shown here is derived from an EMBL/GenBank/DDBJ whole genome shotgun (WGS) entry which is preliminary data.</text>
</comment>
<comment type="subcellular location">
    <subcellularLocation>
        <location evidence="6">Cell membrane</location>
        <topology evidence="6">Multi-pass membrane protein</topology>
    </subcellularLocation>
    <subcellularLocation>
        <location evidence="1">Membrane</location>
        <topology evidence="1">Multi-pass membrane protein</topology>
    </subcellularLocation>
</comment>
<dbReference type="PANTHER" id="PTHR43701">
    <property type="entry name" value="MEMBRANE TRANSPORTER PROTEIN MJ0441-RELATED"/>
    <property type="match status" value="1"/>
</dbReference>
<evidence type="ECO:0000313" key="7">
    <source>
        <dbReference type="EMBL" id="RPF57402.1"/>
    </source>
</evidence>
<feature type="transmembrane region" description="Helical" evidence="6">
    <location>
        <begin position="181"/>
        <end position="197"/>
    </location>
</feature>
<comment type="similarity">
    <text evidence="2 6">Belongs to the 4-toluene sulfonate uptake permease (TSUP) (TC 2.A.102) family.</text>
</comment>
<dbReference type="RefSeq" id="WP_123807060.1">
    <property type="nucleotide sequence ID" value="NZ_RKRK01000002.1"/>
</dbReference>
<evidence type="ECO:0000256" key="6">
    <source>
        <dbReference type="RuleBase" id="RU363041"/>
    </source>
</evidence>
<feature type="transmembrane region" description="Helical" evidence="6">
    <location>
        <begin position="99"/>
        <end position="117"/>
    </location>
</feature>
<keyword evidence="4 6" id="KW-1133">Transmembrane helix</keyword>
<feature type="transmembrane region" description="Helical" evidence="6">
    <location>
        <begin position="203"/>
        <end position="219"/>
    </location>
</feature>
<feature type="transmembrane region" description="Helical" evidence="6">
    <location>
        <begin position="73"/>
        <end position="93"/>
    </location>
</feature>
<keyword evidence="3 6" id="KW-0812">Transmembrane</keyword>
<organism evidence="7 8">
    <name type="scientific">Abyssicoccus albus</name>
    <dbReference type="NCBI Taxonomy" id="1817405"/>
    <lineage>
        <taxon>Bacteria</taxon>
        <taxon>Bacillati</taxon>
        <taxon>Bacillota</taxon>
        <taxon>Bacilli</taxon>
        <taxon>Bacillales</taxon>
        <taxon>Abyssicoccaceae</taxon>
    </lineage>
</organism>
<evidence type="ECO:0000313" key="8">
    <source>
        <dbReference type="Proteomes" id="UP000277108"/>
    </source>
</evidence>
<dbReference type="Proteomes" id="UP000277108">
    <property type="component" value="Unassembled WGS sequence"/>
</dbReference>
<feature type="transmembrane region" description="Helical" evidence="6">
    <location>
        <begin position="6"/>
        <end position="39"/>
    </location>
</feature>
<dbReference type="PANTHER" id="PTHR43701:SF2">
    <property type="entry name" value="MEMBRANE TRANSPORTER PROTEIN YJNA-RELATED"/>
    <property type="match status" value="1"/>
</dbReference>
<sequence length="252" mass="27901">MDMLAYFLIFFIGIFVGFINIVSAGGSLIALPALIFFGLPSQTANGTNRVAIFFQNLSAIYEFNRHGLLRWKLSILVAIPTTIGSIVGAKFAVDLPDEIFNRILAIVMILVLFVIFIKPQKFINQEREHLTKLMYVTLCIVFFFIGIYGGVIQAAVGFLFIIAFRIFMPTLSYAEIQSLKTLIITIYLLISTVIFVIEGHVHLGYVVALGLGNVIGAYYGGKFTATVEEKYLNIVMAVIVIGLAIKLLIDSL</sequence>
<gene>
    <name evidence="7" type="ORF">EDD62_0020</name>
</gene>
<dbReference type="OrthoDB" id="554695at2"/>
<dbReference type="Pfam" id="PF01925">
    <property type="entry name" value="TauE"/>
    <property type="match status" value="1"/>
</dbReference>
<reference evidence="7 8" key="1">
    <citation type="submission" date="2018-11" db="EMBL/GenBank/DDBJ databases">
        <title>Genomic Encyclopedia of Type Strains, Phase IV (KMG-IV): sequencing the most valuable type-strain genomes for metagenomic binning, comparative biology and taxonomic classification.</title>
        <authorList>
            <person name="Goeker M."/>
        </authorList>
    </citation>
    <scope>NUCLEOTIDE SEQUENCE [LARGE SCALE GENOMIC DNA]</scope>
    <source>
        <strain evidence="7 8">DSM 29158</strain>
    </source>
</reference>
<dbReference type="GO" id="GO:0005886">
    <property type="term" value="C:plasma membrane"/>
    <property type="evidence" value="ECO:0007669"/>
    <property type="project" value="UniProtKB-SubCell"/>
</dbReference>
<keyword evidence="8" id="KW-1185">Reference proteome</keyword>
<dbReference type="EMBL" id="RKRK01000002">
    <property type="protein sequence ID" value="RPF57402.1"/>
    <property type="molecule type" value="Genomic_DNA"/>
</dbReference>
<accession>A0A3N5CBV6</accession>
<evidence type="ECO:0000256" key="3">
    <source>
        <dbReference type="ARBA" id="ARBA00022692"/>
    </source>
</evidence>
<dbReference type="InterPro" id="IPR002781">
    <property type="entry name" value="TM_pro_TauE-like"/>
</dbReference>
<name>A0A3N5CBV6_9BACL</name>
<evidence type="ECO:0000256" key="1">
    <source>
        <dbReference type="ARBA" id="ARBA00004141"/>
    </source>
</evidence>